<dbReference type="InterPro" id="IPR001680">
    <property type="entry name" value="WD40_rpt"/>
</dbReference>
<evidence type="ECO:0000313" key="4">
    <source>
        <dbReference type="EMBL" id="CEM44331.1"/>
    </source>
</evidence>
<protein>
    <submittedName>
        <fullName evidence="4">Uncharacterized protein</fullName>
    </submittedName>
</protein>
<dbReference type="GO" id="GO:0006888">
    <property type="term" value="P:endoplasmic reticulum to Golgi vesicle-mediated transport"/>
    <property type="evidence" value="ECO:0007669"/>
    <property type="project" value="TreeGrafter"/>
</dbReference>
<dbReference type="PROSITE" id="PS50082">
    <property type="entry name" value="WD_REPEATS_2"/>
    <property type="match status" value="1"/>
</dbReference>
<name>A0A0G4HJW4_9ALVE</name>
<dbReference type="PhylomeDB" id="A0A0G4HJW4"/>
<dbReference type="GO" id="GO:0006890">
    <property type="term" value="P:retrograde vesicle-mediated transport, Golgi to endoplasmic reticulum"/>
    <property type="evidence" value="ECO:0007669"/>
    <property type="project" value="TreeGrafter"/>
</dbReference>
<accession>A0A0G4HJW4</accession>
<dbReference type="Pfam" id="PF00400">
    <property type="entry name" value="WD40"/>
    <property type="match status" value="2"/>
</dbReference>
<dbReference type="PANTHER" id="PTHR19876">
    <property type="entry name" value="COATOMER"/>
    <property type="match status" value="1"/>
</dbReference>
<evidence type="ECO:0000256" key="2">
    <source>
        <dbReference type="ARBA" id="ARBA00022737"/>
    </source>
</evidence>
<evidence type="ECO:0000256" key="1">
    <source>
        <dbReference type="ARBA" id="ARBA00022574"/>
    </source>
</evidence>
<dbReference type="InterPro" id="IPR050844">
    <property type="entry name" value="Coatomer_complex_subunit"/>
</dbReference>
<proteinExistence type="predicted"/>
<reference evidence="4" key="1">
    <citation type="submission" date="2014-11" db="EMBL/GenBank/DDBJ databases">
        <authorList>
            <person name="Otto D Thomas"/>
            <person name="Naeem Raeece"/>
        </authorList>
    </citation>
    <scope>NUCLEOTIDE SEQUENCE</scope>
</reference>
<evidence type="ECO:0000256" key="3">
    <source>
        <dbReference type="PROSITE-ProRule" id="PRU00221"/>
    </source>
</evidence>
<dbReference type="PANTHER" id="PTHR19876:SF2">
    <property type="entry name" value="COATOMER SUBUNIT BETA"/>
    <property type="match status" value="1"/>
</dbReference>
<dbReference type="SMART" id="SM00320">
    <property type="entry name" value="WD40"/>
    <property type="match status" value="2"/>
</dbReference>
<dbReference type="GO" id="GO:0006891">
    <property type="term" value="P:intra-Golgi vesicle-mediated transport"/>
    <property type="evidence" value="ECO:0007669"/>
    <property type="project" value="TreeGrafter"/>
</dbReference>
<feature type="repeat" description="WD" evidence="3">
    <location>
        <begin position="121"/>
        <end position="157"/>
    </location>
</feature>
<dbReference type="InterPro" id="IPR015943">
    <property type="entry name" value="WD40/YVTN_repeat-like_dom_sf"/>
</dbReference>
<dbReference type="EMBL" id="CDMZ01002901">
    <property type="protein sequence ID" value="CEM44331.1"/>
    <property type="molecule type" value="Genomic_DNA"/>
</dbReference>
<dbReference type="VEuPathDB" id="CryptoDB:Cvel_28280"/>
<dbReference type="SUPFAM" id="SSF50978">
    <property type="entry name" value="WD40 repeat-like"/>
    <property type="match status" value="1"/>
</dbReference>
<dbReference type="PROSITE" id="PS50294">
    <property type="entry name" value="WD_REPEATS_REGION"/>
    <property type="match status" value="1"/>
</dbReference>
<keyword evidence="2" id="KW-0677">Repeat</keyword>
<organism evidence="4">
    <name type="scientific">Chromera velia CCMP2878</name>
    <dbReference type="NCBI Taxonomy" id="1169474"/>
    <lineage>
        <taxon>Eukaryota</taxon>
        <taxon>Sar</taxon>
        <taxon>Alveolata</taxon>
        <taxon>Colpodellida</taxon>
        <taxon>Chromeraceae</taxon>
        <taxon>Chromera</taxon>
    </lineage>
</organism>
<keyword evidence="1 3" id="KW-0853">WD repeat</keyword>
<dbReference type="AlphaFoldDB" id="A0A0G4HJW4"/>
<dbReference type="InterPro" id="IPR036322">
    <property type="entry name" value="WD40_repeat_dom_sf"/>
</dbReference>
<dbReference type="GO" id="GO:0006886">
    <property type="term" value="P:intracellular protein transport"/>
    <property type="evidence" value="ECO:0007669"/>
    <property type="project" value="TreeGrafter"/>
</dbReference>
<sequence length="157" mass="18244">MPDVRYLTFIIEFLQEAIRDANETLRRPAPPVLMPEEREKLTVRINKVEEYLGDALFPQKADGNAVLWDYNTQSMIKSIEVSSLPLRCAKFIVGKQWIIAGCDDMQIRVYNYNTLEKVKAFDAHSYNIRHIAVHPNLPLFLTASDDMTEKLWDWEKG</sequence>
<dbReference type="GO" id="GO:0030126">
    <property type="term" value="C:COPI vesicle coat"/>
    <property type="evidence" value="ECO:0007669"/>
    <property type="project" value="TreeGrafter"/>
</dbReference>
<dbReference type="Gene3D" id="2.130.10.10">
    <property type="entry name" value="YVTN repeat-like/Quinoprotein amine dehydrogenase"/>
    <property type="match status" value="1"/>
</dbReference>
<gene>
    <name evidence="4" type="ORF">Cvel_28280</name>
</gene>